<name>A0ACC8XBN6_9FIRM</name>
<evidence type="ECO:0000313" key="1">
    <source>
        <dbReference type="EMBL" id="ONI39739.1"/>
    </source>
</evidence>
<accession>A0ACC8XBN6</accession>
<sequence>MKNRCKIDTMQLKIKNEEIASCEGIKVMSKDKEGSWNVKMHLSKLEGEYEGDNYSYFKQMKKFDEVLQEIAPNDEITITRIDICFDFLESFNEMLAYGYILSKIYQRIKGKGEIIFIVSDDTNKITSMEIKTSSEMLYIYDKEKESCGKHAYKTRVEMRLMRKSIKDIEKVWVIMDKIIEGIIEIANMKLDEIMQEVADDLVVRYEDEKAEGKVKNLSEFVRKYKYKIVVRDIMERLYEQSGMQGKIRDWLNKYRRTNNIKFEEKKEIQRKIEELQMMLKAYLNS</sequence>
<keyword evidence="2" id="KW-1185">Reference proteome</keyword>
<gene>
    <name evidence="1" type="ORF">AN640_01665</name>
</gene>
<organism evidence="1 2">
    <name type="scientific">Candidatus Epulonipiscium fishelsonii</name>
    <dbReference type="NCBI Taxonomy" id="77094"/>
    <lineage>
        <taxon>Bacteria</taxon>
        <taxon>Bacillati</taxon>
        <taxon>Bacillota</taxon>
        <taxon>Clostridia</taxon>
        <taxon>Lachnospirales</taxon>
        <taxon>Lachnospiraceae</taxon>
        <taxon>Candidatus Epulonipiscium</taxon>
    </lineage>
</organism>
<protein>
    <submittedName>
        <fullName evidence="1">Uncharacterized protein</fullName>
    </submittedName>
</protein>
<comment type="caution">
    <text evidence="1">The sequence shown here is derived from an EMBL/GenBank/DDBJ whole genome shotgun (WGS) entry which is preliminary data.</text>
</comment>
<dbReference type="EMBL" id="LJHD01000254">
    <property type="protein sequence ID" value="ONI39739.1"/>
    <property type="molecule type" value="Genomic_DNA"/>
</dbReference>
<proteinExistence type="predicted"/>
<evidence type="ECO:0000313" key="2">
    <source>
        <dbReference type="Proteomes" id="UP000188637"/>
    </source>
</evidence>
<reference evidence="1" key="1">
    <citation type="submission" date="2016-08" db="EMBL/GenBank/DDBJ databases">
        <authorList>
            <person name="Ngugi D.K."/>
            <person name="Miyake S."/>
            <person name="Stingl U."/>
        </authorList>
    </citation>
    <scope>NUCLEOTIDE SEQUENCE</scope>
    <source>
        <strain evidence="1">SCG-D08WGA-EpuloA1</strain>
    </source>
</reference>
<dbReference type="Proteomes" id="UP000188637">
    <property type="component" value="Unassembled WGS sequence"/>
</dbReference>